<evidence type="ECO:0000256" key="1">
    <source>
        <dbReference type="SAM" id="MobiDB-lite"/>
    </source>
</evidence>
<sequence>MAEEQNGERVRKRDIAAKYISWDKLTSRKQGLDYSEKQLKKAVGLGATPNVVPLAQPITNGEPRELRVGWHPVGGFAGKWFAKETGLGRLITEKINSYPDPTQHWAVLVGDYAHQLWMLTTKDENFDVIYTNAKVIPEEWTTYPVGSTRFNDDAIRRTGEHVIAQLRETRPAYNLITNNCQTYALLLLDAIKAEGEAKFPTTQNVYERLTGPGKVLDLFLPPTDVPHGAEPQGQETVTNAQSVMTDHTHQVDANAKAAEDSDTDRSRGNSPGSRSMGEVVDQARDAKKKDGIFKRIFRKKSP</sequence>
<gene>
    <name evidence="2" type="ORF">A1Q1_07411</name>
</gene>
<dbReference type="VEuPathDB" id="FungiDB:A1Q1_07411"/>
<accession>J6F370</accession>
<feature type="compositionally biased region" description="Basic and acidic residues" evidence="1">
    <location>
        <begin position="281"/>
        <end position="293"/>
    </location>
</feature>
<dbReference type="AlphaFoldDB" id="J6F370"/>
<proteinExistence type="predicted"/>
<reference evidence="2 3" key="1">
    <citation type="journal article" date="2012" name="Eukaryot. Cell">
        <title>Draft genome sequence of CBS 2479, the standard type strain of Trichosporon asahii.</title>
        <authorList>
            <person name="Yang R.Y."/>
            <person name="Li H.T."/>
            <person name="Zhu H."/>
            <person name="Zhou G.P."/>
            <person name="Wang M."/>
            <person name="Wang L."/>
        </authorList>
    </citation>
    <scope>NUCLEOTIDE SEQUENCE [LARGE SCALE GENOMIC DNA]</scope>
    <source>
        <strain evidence="3">ATCC 90039 / CBS 2479 / JCM 2466 / KCTC 7840 / NCYC 2677 / UAMH 7654</strain>
    </source>
</reference>
<feature type="compositionally biased region" description="Basic and acidic residues" evidence="1">
    <location>
        <begin position="257"/>
        <end position="267"/>
    </location>
</feature>
<protein>
    <submittedName>
        <fullName evidence="2">Uncharacterized protein</fullName>
    </submittedName>
</protein>
<dbReference type="OrthoDB" id="2592984at2759"/>
<comment type="caution">
    <text evidence="2">The sequence shown here is derived from an EMBL/GenBank/DDBJ whole genome shotgun (WGS) entry which is preliminary data.</text>
</comment>
<dbReference type="Proteomes" id="UP000002748">
    <property type="component" value="Unassembled WGS sequence"/>
</dbReference>
<evidence type="ECO:0000313" key="3">
    <source>
        <dbReference type="Proteomes" id="UP000002748"/>
    </source>
</evidence>
<feature type="region of interest" description="Disordered" evidence="1">
    <location>
        <begin position="251"/>
        <end position="302"/>
    </location>
</feature>
<dbReference type="KEGG" id="tasa:A1Q1_07411"/>
<dbReference type="RefSeq" id="XP_014183122.1">
    <property type="nucleotide sequence ID" value="XM_014327647.1"/>
</dbReference>
<organism evidence="2 3">
    <name type="scientific">Trichosporon asahii var. asahii (strain ATCC 90039 / CBS 2479 / JCM 2466 / KCTC 7840 / NBRC 103889/ NCYC 2677 / UAMH 7654)</name>
    <name type="common">Yeast</name>
    <dbReference type="NCBI Taxonomy" id="1186058"/>
    <lineage>
        <taxon>Eukaryota</taxon>
        <taxon>Fungi</taxon>
        <taxon>Dikarya</taxon>
        <taxon>Basidiomycota</taxon>
        <taxon>Agaricomycotina</taxon>
        <taxon>Tremellomycetes</taxon>
        <taxon>Trichosporonales</taxon>
        <taxon>Trichosporonaceae</taxon>
        <taxon>Trichosporon</taxon>
    </lineage>
</organism>
<evidence type="ECO:0000313" key="2">
    <source>
        <dbReference type="EMBL" id="EJT51439.1"/>
    </source>
</evidence>
<name>J6F370_TRIAS</name>
<dbReference type="GeneID" id="25990923"/>
<dbReference type="EMBL" id="ALBS01000057">
    <property type="protein sequence ID" value="EJT51439.1"/>
    <property type="molecule type" value="Genomic_DNA"/>
</dbReference>
<dbReference type="HOGENOM" id="CLU_053718_1_0_1"/>